<keyword evidence="1" id="KW-0472">Membrane</keyword>
<feature type="transmembrane region" description="Helical" evidence="1">
    <location>
        <begin position="7"/>
        <end position="26"/>
    </location>
</feature>
<evidence type="ECO:0000313" key="2">
    <source>
        <dbReference type="EMBL" id="TWD92302.1"/>
    </source>
</evidence>
<dbReference type="RefSeq" id="WP_144567907.1">
    <property type="nucleotide sequence ID" value="NZ_VIVN01000019.1"/>
</dbReference>
<proteinExistence type="predicted"/>
<feature type="transmembrane region" description="Helical" evidence="1">
    <location>
        <begin position="62"/>
        <end position="85"/>
    </location>
</feature>
<feature type="transmembrane region" description="Helical" evidence="1">
    <location>
        <begin position="163"/>
        <end position="183"/>
    </location>
</feature>
<reference evidence="2 3" key="1">
    <citation type="submission" date="2019-06" db="EMBL/GenBank/DDBJ databases">
        <title>Sorghum-associated microbial communities from plants grown in Nebraska, USA.</title>
        <authorList>
            <person name="Schachtman D."/>
        </authorList>
    </citation>
    <scope>NUCLEOTIDE SEQUENCE [LARGE SCALE GENOMIC DNA]</scope>
    <source>
        <strain evidence="2 3">2482</strain>
    </source>
</reference>
<evidence type="ECO:0000256" key="1">
    <source>
        <dbReference type="SAM" id="Phobius"/>
    </source>
</evidence>
<comment type="caution">
    <text evidence="2">The sequence shown here is derived from an EMBL/GenBank/DDBJ whole genome shotgun (WGS) entry which is preliminary data.</text>
</comment>
<organism evidence="2 3">
    <name type="scientific">Neobacillus bataviensis</name>
    <dbReference type="NCBI Taxonomy" id="220685"/>
    <lineage>
        <taxon>Bacteria</taxon>
        <taxon>Bacillati</taxon>
        <taxon>Bacillota</taxon>
        <taxon>Bacilli</taxon>
        <taxon>Bacillales</taxon>
        <taxon>Bacillaceae</taxon>
        <taxon>Neobacillus</taxon>
    </lineage>
</organism>
<sequence length="190" mass="21873">MKRKIVIALSILFSLGMTALFIYYLMKHDHTRWQVALGGILVSLLPLGLLKMKKNPFNIPIIICYYLFLFCSLYLGSISSFYLHYKWWDSTLHFFKGMFVGFMGISLYKYWIPQHARRNVSVGILVLFVLSLAVSSSVLWEIYEFVGDLTLTHTMQRGGNKDTMYDLLCGLGGGLITAVYTLFRKRSLIK</sequence>
<dbReference type="Proteomes" id="UP000319671">
    <property type="component" value="Unassembled WGS sequence"/>
</dbReference>
<accession>A0A561CMW0</accession>
<feature type="transmembrane region" description="Helical" evidence="1">
    <location>
        <begin position="120"/>
        <end position="143"/>
    </location>
</feature>
<feature type="transmembrane region" description="Helical" evidence="1">
    <location>
        <begin position="32"/>
        <end position="50"/>
    </location>
</feature>
<evidence type="ECO:0008006" key="4">
    <source>
        <dbReference type="Google" id="ProtNLM"/>
    </source>
</evidence>
<keyword evidence="3" id="KW-1185">Reference proteome</keyword>
<keyword evidence="1" id="KW-0812">Transmembrane</keyword>
<gene>
    <name evidence="2" type="ORF">FB550_11932</name>
</gene>
<dbReference type="AlphaFoldDB" id="A0A561CMW0"/>
<dbReference type="Pfam" id="PF09997">
    <property type="entry name" value="DUF2238"/>
    <property type="match status" value="1"/>
</dbReference>
<name>A0A561CMW0_9BACI</name>
<feature type="transmembrane region" description="Helical" evidence="1">
    <location>
        <begin position="91"/>
        <end position="108"/>
    </location>
</feature>
<dbReference type="InterPro" id="IPR014509">
    <property type="entry name" value="YjdF-like"/>
</dbReference>
<protein>
    <recommendedName>
        <fullName evidence="4">Membrane-spanning protein</fullName>
    </recommendedName>
</protein>
<keyword evidence="1" id="KW-1133">Transmembrane helix</keyword>
<evidence type="ECO:0000313" key="3">
    <source>
        <dbReference type="Proteomes" id="UP000319671"/>
    </source>
</evidence>
<dbReference type="EMBL" id="VIVN01000019">
    <property type="protein sequence ID" value="TWD92302.1"/>
    <property type="molecule type" value="Genomic_DNA"/>
</dbReference>